<evidence type="ECO:0000313" key="1">
    <source>
        <dbReference type="EMBL" id="MPC09514.1"/>
    </source>
</evidence>
<protein>
    <submittedName>
        <fullName evidence="1">Uncharacterized protein</fullName>
    </submittedName>
</protein>
<evidence type="ECO:0000313" key="2">
    <source>
        <dbReference type="Proteomes" id="UP000324222"/>
    </source>
</evidence>
<comment type="caution">
    <text evidence="1">The sequence shown here is derived from an EMBL/GenBank/DDBJ whole genome shotgun (WGS) entry which is preliminary data.</text>
</comment>
<reference evidence="1 2" key="1">
    <citation type="submission" date="2019-05" db="EMBL/GenBank/DDBJ databases">
        <title>Another draft genome of Portunus trituberculatus and its Hox gene families provides insights of decapod evolution.</title>
        <authorList>
            <person name="Jeong J.-H."/>
            <person name="Song I."/>
            <person name="Kim S."/>
            <person name="Choi T."/>
            <person name="Kim D."/>
            <person name="Ryu S."/>
            <person name="Kim W."/>
        </authorList>
    </citation>
    <scope>NUCLEOTIDE SEQUENCE [LARGE SCALE GENOMIC DNA]</scope>
    <source>
        <tissue evidence="1">Muscle</tissue>
    </source>
</reference>
<dbReference type="AlphaFoldDB" id="A0A5B7CLB7"/>
<dbReference type="EMBL" id="VSRR010000073">
    <property type="protein sequence ID" value="MPC09514.1"/>
    <property type="molecule type" value="Genomic_DNA"/>
</dbReference>
<gene>
    <name evidence="1" type="ORF">E2C01_002128</name>
</gene>
<sequence>MLLEEDLCCRASGHQPPQGLAETGKCLVSSAGPHGQEAQCGVSQASVQLQIALTSRYRKVNMHAPLFFLPSVLHP</sequence>
<name>A0A5B7CLB7_PORTR</name>
<proteinExistence type="predicted"/>
<keyword evidence="2" id="KW-1185">Reference proteome</keyword>
<accession>A0A5B7CLB7</accession>
<organism evidence="1 2">
    <name type="scientific">Portunus trituberculatus</name>
    <name type="common">Swimming crab</name>
    <name type="synonym">Neptunus trituberculatus</name>
    <dbReference type="NCBI Taxonomy" id="210409"/>
    <lineage>
        <taxon>Eukaryota</taxon>
        <taxon>Metazoa</taxon>
        <taxon>Ecdysozoa</taxon>
        <taxon>Arthropoda</taxon>
        <taxon>Crustacea</taxon>
        <taxon>Multicrustacea</taxon>
        <taxon>Malacostraca</taxon>
        <taxon>Eumalacostraca</taxon>
        <taxon>Eucarida</taxon>
        <taxon>Decapoda</taxon>
        <taxon>Pleocyemata</taxon>
        <taxon>Brachyura</taxon>
        <taxon>Eubrachyura</taxon>
        <taxon>Portunoidea</taxon>
        <taxon>Portunidae</taxon>
        <taxon>Portuninae</taxon>
        <taxon>Portunus</taxon>
    </lineage>
</organism>
<dbReference type="Proteomes" id="UP000324222">
    <property type="component" value="Unassembled WGS sequence"/>
</dbReference>